<dbReference type="Proteomes" id="UP000050398">
    <property type="component" value="Unassembled WGS sequence"/>
</dbReference>
<dbReference type="RefSeq" id="WP_060670358.1">
    <property type="nucleotide sequence ID" value="NZ_JBCNGU010000008.1"/>
</dbReference>
<sequence>MFKRYSIVNKLDGITLSFSSLYQIGDSQNINALSFAYAVQREKEFYLTSEGSFDSSVFQGPITKPPVDPTVRVSRLNLCPIKVDQVFIKATAFSSIIHIGNTSNVAMESRVKHIRQLESKKHEEDLQNFETIDQPD</sequence>
<dbReference type="PATRIC" id="fig|218284.4.peg.469"/>
<accession>A0A0P6W1R6</accession>
<dbReference type="Pfam" id="PF10970">
    <property type="entry name" value="GerPE"/>
    <property type="match status" value="1"/>
</dbReference>
<dbReference type="InterPro" id="IPR024496">
    <property type="entry name" value="Spore_germ_GerPE"/>
</dbReference>
<dbReference type="EMBL" id="LIXZ01000001">
    <property type="protein sequence ID" value="KPL61467.1"/>
    <property type="molecule type" value="Genomic_DNA"/>
</dbReference>
<evidence type="ECO:0000313" key="2">
    <source>
        <dbReference type="Proteomes" id="UP000050398"/>
    </source>
</evidence>
<organism evidence="1 2">
    <name type="scientific">Rossellomorea vietnamensis</name>
    <dbReference type="NCBI Taxonomy" id="218284"/>
    <lineage>
        <taxon>Bacteria</taxon>
        <taxon>Bacillati</taxon>
        <taxon>Bacillota</taxon>
        <taxon>Bacilli</taxon>
        <taxon>Bacillales</taxon>
        <taxon>Bacillaceae</taxon>
        <taxon>Rossellomorea</taxon>
    </lineage>
</organism>
<evidence type="ECO:0000313" key="1">
    <source>
        <dbReference type="EMBL" id="KPL61467.1"/>
    </source>
</evidence>
<evidence type="ECO:0008006" key="3">
    <source>
        <dbReference type="Google" id="ProtNLM"/>
    </source>
</evidence>
<name>A0A0P6W1R6_9BACI</name>
<dbReference type="AlphaFoldDB" id="A0A0P6W1R6"/>
<dbReference type="OrthoDB" id="2599887at2"/>
<protein>
    <recommendedName>
        <fullName evidence="3">Spore germination protein PE</fullName>
    </recommendedName>
</protein>
<gene>
    <name evidence="1" type="ORF">AM506_02225</name>
</gene>
<comment type="caution">
    <text evidence="1">The sequence shown here is derived from an EMBL/GenBank/DDBJ whole genome shotgun (WGS) entry which is preliminary data.</text>
</comment>
<proteinExistence type="predicted"/>
<reference evidence="1 2" key="1">
    <citation type="submission" date="2015-08" db="EMBL/GenBank/DDBJ databases">
        <title>Draft Genome Sequence of Bacillus vietnamensis UCD-SED5.</title>
        <authorList>
            <person name="Lee R.D."/>
            <person name="Jospin G."/>
            <person name="Lang J.M."/>
            <person name="Coil D.A."/>
            <person name="Eisen J.A."/>
        </authorList>
    </citation>
    <scope>NUCLEOTIDE SEQUENCE [LARGE SCALE GENOMIC DNA]</scope>
    <source>
        <strain evidence="1 2">UCD-SED5</strain>
    </source>
</reference>